<dbReference type="AlphaFoldDB" id="A0A2C6JZF4"/>
<name>A0A2C6JZF4_9APIC</name>
<keyword evidence="4" id="KW-1185">Reference proteome</keyword>
<evidence type="ECO:0000313" key="3">
    <source>
        <dbReference type="EMBL" id="PHJ19541.1"/>
    </source>
</evidence>
<proteinExistence type="predicted"/>
<dbReference type="PROSITE" id="PS50969">
    <property type="entry name" value="FCP1"/>
    <property type="match status" value="1"/>
</dbReference>
<feature type="region of interest" description="Disordered" evidence="1">
    <location>
        <begin position="23"/>
        <end position="78"/>
    </location>
</feature>
<gene>
    <name evidence="3" type="ORF">CSUI_006631</name>
</gene>
<protein>
    <submittedName>
        <fullName evidence="3">Dullard family phosphatase domain-containing protein</fullName>
    </submittedName>
</protein>
<reference evidence="3 4" key="1">
    <citation type="journal article" date="2017" name="Int. J. Parasitol.">
        <title>The genome of the protozoan parasite Cystoisospora suis and a reverse vaccinology approach to identify vaccine candidates.</title>
        <authorList>
            <person name="Palmieri N."/>
            <person name="Shrestha A."/>
            <person name="Ruttkowski B."/>
            <person name="Beck T."/>
            <person name="Vogl C."/>
            <person name="Tomley F."/>
            <person name="Blake D.P."/>
            <person name="Joachim A."/>
        </authorList>
    </citation>
    <scope>NUCLEOTIDE SEQUENCE [LARGE SCALE GENOMIC DNA]</scope>
    <source>
        <strain evidence="3 4">Wien I</strain>
    </source>
</reference>
<comment type="caution">
    <text evidence="3">The sequence shown here is derived from an EMBL/GenBank/DDBJ whole genome shotgun (WGS) entry which is preliminary data.</text>
</comment>
<evidence type="ECO:0000256" key="1">
    <source>
        <dbReference type="SAM" id="MobiDB-lite"/>
    </source>
</evidence>
<dbReference type="RefSeq" id="XP_067921240.1">
    <property type="nucleotide sequence ID" value="XM_068066785.1"/>
</dbReference>
<dbReference type="Pfam" id="PF03031">
    <property type="entry name" value="NIF"/>
    <property type="match status" value="2"/>
</dbReference>
<dbReference type="Proteomes" id="UP000221165">
    <property type="component" value="Unassembled WGS sequence"/>
</dbReference>
<dbReference type="Gene3D" id="3.40.50.1000">
    <property type="entry name" value="HAD superfamily/HAD-like"/>
    <property type="match status" value="1"/>
</dbReference>
<evidence type="ECO:0000259" key="2">
    <source>
        <dbReference type="PROSITE" id="PS50969"/>
    </source>
</evidence>
<dbReference type="InterPro" id="IPR036412">
    <property type="entry name" value="HAD-like_sf"/>
</dbReference>
<dbReference type="PANTHER" id="PTHR12210">
    <property type="entry name" value="DULLARD PROTEIN PHOSPHATASE"/>
    <property type="match status" value="1"/>
</dbReference>
<dbReference type="EMBL" id="MIGC01003369">
    <property type="protein sequence ID" value="PHJ19541.1"/>
    <property type="molecule type" value="Genomic_DNA"/>
</dbReference>
<organism evidence="3 4">
    <name type="scientific">Cystoisospora suis</name>
    <dbReference type="NCBI Taxonomy" id="483139"/>
    <lineage>
        <taxon>Eukaryota</taxon>
        <taxon>Sar</taxon>
        <taxon>Alveolata</taxon>
        <taxon>Apicomplexa</taxon>
        <taxon>Conoidasida</taxon>
        <taxon>Coccidia</taxon>
        <taxon>Eucoccidiorida</taxon>
        <taxon>Eimeriorina</taxon>
        <taxon>Sarcocystidae</taxon>
        <taxon>Cystoisospora</taxon>
    </lineage>
</organism>
<sequence>MAAATNPSLDISAQPEIPSALANLVAQATPPAGEEEDESPSLLGPLGLRLGAASASQKSSPQSAPASAGGHETDDGELMFGDLLTFGFLDGSPPSNLSSGVEAKECELQEKSSASLEEHNGRKIETKSSDFFVPQYQGMKNMRGEKDELAASTLKCSGSDVSRAGGKEADEVSRSSGSSAPAAKTSGSPSQSRTTSLDATRKKESGAMAPLVPRASVGSPRTPFKPHLRGESGNPTNLKCSFDNSSVPDRTENGHRGKMTSSHTMSRADRALEVAQEYGLDGQAAGWSEDDYIKSTAARPIGPSWELRPDREDSLVDRAKKVTGYGFYFGATESPYDGDGSEGRRRRGTSGDGRHRQLRFGGREHRSRVGGRRGSSGAQEPCETSRLHSRKSSFPGVTGRVSLRCSDTRNRGSMKRSQDSSRPADTYDTSDNGGDDPRGSNTSPLWGCLGYATKLWRRSPLSRARTGTARLARRKKRRRTRLKELRCENSPPFLGPQSEEHRGKTTLVLDLDETLVHSSFRPVAVAAFVISVELDNAHHEIHVCKRPGEGAAKCRQHEEAPCMPRCLPLSLSSLSQSVDNFLEIVSRFYEVVIFTASLQSRTSICSAMYADPLIDRLDPRGLCAHRLFRNSCSQWKGLWIKDLDNLGRDLRRVILLDNSPSAYLLHPWNAIPIKSWFFNMADRELYDLIPILSALATVEDIPAMLMDTVGPSCRERVREELKLLGELEGDDDDGWFT</sequence>
<feature type="compositionally biased region" description="Low complexity" evidence="1">
    <location>
        <begin position="40"/>
        <end position="68"/>
    </location>
</feature>
<dbReference type="VEuPathDB" id="ToxoDB:CSUI_006631"/>
<feature type="compositionally biased region" description="Basic and acidic residues" evidence="1">
    <location>
        <begin position="102"/>
        <end position="128"/>
    </location>
</feature>
<evidence type="ECO:0000313" key="4">
    <source>
        <dbReference type="Proteomes" id="UP000221165"/>
    </source>
</evidence>
<feature type="compositionally biased region" description="Polar residues" evidence="1">
    <location>
        <begin position="420"/>
        <end position="432"/>
    </location>
</feature>
<feature type="compositionally biased region" description="Polar residues" evidence="1">
    <location>
        <begin position="233"/>
        <end position="248"/>
    </location>
</feature>
<dbReference type="GeneID" id="94429996"/>
<feature type="domain" description="FCP1 homology" evidence="2">
    <location>
        <begin position="500"/>
        <end position="695"/>
    </location>
</feature>
<dbReference type="SUPFAM" id="SSF56784">
    <property type="entry name" value="HAD-like"/>
    <property type="match status" value="2"/>
</dbReference>
<feature type="region of interest" description="Disordered" evidence="1">
    <location>
        <begin position="91"/>
        <end position="267"/>
    </location>
</feature>
<accession>A0A2C6JZF4</accession>
<feature type="compositionally biased region" description="Polar residues" evidence="1">
    <location>
        <begin position="174"/>
        <end position="198"/>
    </location>
</feature>
<feature type="region of interest" description="Disordered" evidence="1">
    <location>
        <begin position="329"/>
        <end position="443"/>
    </location>
</feature>
<dbReference type="OrthoDB" id="329821at2759"/>
<dbReference type="CDD" id="cd07521">
    <property type="entry name" value="HAD_FCP1-like"/>
    <property type="match status" value="1"/>
</dbReference>
<dbReference type="InterPro" id="IPR004274">
    <property type="entry name" value="FCP1_dom"/>
</dbReference>
<dbReference type="SMART" id="SM00577">
    <property type="entry name" value="CPDc"/>
    <property type="match status" value="1"/>
</dbReference>
<dbReference type="InterPro" id="IPR050365">
    <property type="entry name" value="TIM50"/>
</dbReference>
<dbReference type="InterPro" id="IPR023214">
    <property type="entry name" value="HAD_sf"/>
</dbReference>